<dbReference type="PANTHER" id="PTHR43304:SF1">
    <property type="entry name" value="PAC DOMAIN-CONTAINING PROTEIN"/>
    <property type="match status" value="1"/>
</dbReference>
<dbReference type="EMBL" id="FXUL01000003">
    <property type="protein sequence ID" value="SMP51640.1"/>
    <property type="molecule type" value="Genomic_DNA"/>
</dbReference>
<evidence type="ECO:0000259" key="11">
    <source>
        <dbReference type="PROSITE" id="PS50113"/>
    </source>
</evidence>
<dbReference type="SUPFAM" id="SSF47384">
    <property type="entry name" value="Homodimeric domain of signal transducing histidine kinase"/>
    <property type="match status" value="1"/>
</dbReference>
<evidence type="ECO:0000256" key="5">
    <source>
        <dbReference type="ARBA" id="ARBA00022777"/>
    </source>
</evidence>
<keyword evidence="3 6" id="KW-0597">Phosphoprotein</keyword>
<evidence type="ECO:0000256" key="2">
    <source>
        <dbReference type="ARBA" id="ARBA00012438"/>
    </source>
</evidence>
<evidence type="ECO:0000313" key="13">
    <source>
        <dbReference type="Proteomes" id="UP001158049"/>
    </source>
</evidence>
<dbReference type="InterPro" id="IPR013656">
    <property type="entry name" value="PAS_4"/>
</dbReference>
<comment type="caution">
    <text evidence="12">The sequence shown here is derived from an EMBL/GenBank/DDBJ whole genome shotgun (WGS) entry which is preliminary data.</text>
</comment>
<dbReference type="InterPro" id="IPR052162">
    <property type="entry name" value="Sensor_kinase/Photoreceptor"/>
</dbReference>
<dbReference type="Proteomes" id="UP001158049">
    <property type="component" value="Unassembled WGS sequence"/>
</dbReference>
<feature type="coiled-coil region" evidence="7">
    <location>
        <begin position="650"/>
        <end position="677"/>
    </location>
</feature>
<proteinExistence type="predicted"/>
<dbReference type="NCBIfam" id="TIGR00229">
    <property type="entry name" value="sensory_box"/>
    <property type="match status" value="4"/>
</dbReference>
<dbReference type="Pfam" id="PF00989">
    <property type="entry name" value="PAS"/>
    <property type="match status" value="1"/>
</dbReference>
<evidence type="ECO:0000256" key="6">
    <source>
        <dbReference type="PROSITE-ProRule" id="PRU00169"/>
    </source>
</evidence>
<feature type="domain" description="PAC" evidence="11">
    <location>
        <begin position="610"/>
        <end position="662"/>
    </location>
</feature>
<dbReference type="CDD" id="cd18161">
    <property type="entry name" value="REC_hyHK_blue-like"/>
    <property type="match status" value="1"/>
</dbReference>
<evidence type="ECO:0000256" key="7">
    <source>
        <dbReference type="SAM" id="Coils"/>
    </source>
</evidence>
<dbReference type="SMART" id="SM00388">
    <property type="entry name" value="HisKA"/>
    <property type="match status" value="1"/>
</dbReference>
<evidence type="ECO:0000256" key="3">
    <source>
        <dbReference type="ARBA" id="ARBA00022553"/>
    </source>
</evidence>
<keyword evidence="7" id="KW-0175">Coiled coil</keyword>
<feature type="domain" description="PAS" evidence="10">
    <location>
        <begin position="674"/>
        <end position="744"/>
    </location>
</feature>
<dbReference type="Pfam" id="PF00072">
    <property type="entry name" value="Response_reg"/>
    <property type="match status" value="1"/>
</dbReference>
<name>A0ABY1PWW9_9BURK</name>
<dbReference type="InterPro" id="IPR035965">
    <property type="entry name" value="PAS-like_dom_sf"/>
</dbReference>
<dbReference type="SMART" id="SM00091">
    <property type="entry name" value="PAS"/>
    <property type="match status" value="5"/>
</dbReference>
<feature type="domain" description="Histidine kinase" evidence="8">
    <location>
        <begin position="813"/>
        <end position="1038"/>
    </location>
</feature>
<dbReference type="Gene3D" id="1.10.287.130">
    <property type="match status" value="1"/>
</dbReference>
<dbReference type="InterPro" id="IPR011006">
    <property type="entry name" value="CheY-like_superfamily"/>
</dbReference>
<dbReference type="InterPro" id="IPR036890">
    <property type="entry name" value="HATPase_C_sf"/>
</dbReference>
<dbReference type="PRINTS" id="PR00344">
    <property type="entry name" value="BCTRLSENSOR"/>
</dbReference>
<dbReference type="PROSITE" id="PS50110">
    <property type="entry name" value="RESPONSE_REGULATORY"/>
    <property type="match status" value="1"/>
</dbReference>
<dbReference type="Gene3D" id="3.30.450.20">
    <property type="entry name" value="PAS domain"/>
    <property type="match status" value="6"/>
</dbReference>
<dbReference type="SUPFAM" id="SSF52172">
    <property type="entry name" value="CheY-like"/>
    <property type="match status" value="1"/>
</dbReference>
<evidence type="ECO:0000259" key="10">
    <source>
        <dbReference type="PROSITE" id="PS50112"/>
    </source>
</evidence>
<dbReference type="PROSITE" id="PS50112">
    <property type="entry name" value="PAS"/>
    <property type="match status" value="4"/>
</dbReference>
<dbReference type="PANTHER" id="PTHR43304">
    <property type="entry name" value="PHYTOCHROME-LIKE PROTEIN CPH1"/>
    <property type="match status" value="1"/>
</dbReference>
<dbReference type="SUPFAM" id="SSF55874">
    <property type="entry name" value="ATPase domain of HSP90 chaperone/DNA topoisomerase II/histidine kinase"/>
    <property type="match status" value="1"/>
</dbReference>
<dbReference type="CDD" id="cd00130">
    <property type="entry name" value="PAS"/>
    <property type="match status" value="4"/>
</dbReference>
<evidence type="ECO:0000256" key="1">
    <source>
        <dbReference type="ARBA" id="ARBA00000085"/>
    </source>
</evidence>
<reference evidence="12 13" key="1">
    <citation type="submission" date="2017-05" db="EMBL/GenBank/DDBJ databases">
        <authorList>
            <person name="Varghese N."/>
            <person name="Submissions S."/>
        </authorList>
    </citation>
    <scope>NUCLEOTIDE SEQUENCE [LARGE SCALE GENOMIC DNA]</scope>
    <source>
        <strain evidence="12 13">DSM 26001</strain>
    </source>
</reference>
<dbReference type="PROSITE" id="PS50109">
    <property type="entry name" value="HIS_KIN"/>
    <property type="match status" value="1"/>
</dbReference>
<organism evidence="12 13">
    <name type="scientific">Noviherbaspirillum suwonense</name>
    <dbReference type="NCBI Taxonomy" id="1224511"/>
    <lineage>
        <taxon>Bacteria</taxon>
        <taxon>Pseudomonadati</taxon>
        <taxon>Pseudomonadota</taxon>
        <taxon>Betaproteobacteria</taxon>
        <taxon>Burkholderiales</taxon>
        <taxon>Oxalobacteraceae</taxon>
        <taxon>Noviherbaspirillum</taxon>
    </lineage>
</organism>
<dbReference type="Pfam" id="PF08448">
    <property type="entry name" value="PAS_4"/>
    <property type="match status" value="2"/>
</dbReference>
<evidence type="ECO:0000259" key="9">
    <source>
        <dbReference type="PROSITE" id="PS50110"/>
    </source>
</evidence>
<evidence type="ECO:0000259" key="8">
    <source>
        <dbReference type="PROSITE" id="PS50109"/>
    </source>
</evidence>
<dbReference type="InterPro" id="IPR004358">
    <property type="entry name" value="Sig_transdc_His_kin-like_C"/>
</dbReference>
<dbReference type="RefSeq" id="WP_283441318.1">
    <property type="nucleotide sequence ID" value="NZ_FXUL01000003.1"/>
</dbReference>
<dbReference type="Gene3D" id="3.40.50.2300">
    <property type="match status" value="1"/>
</dbReference>
<sequence length="1179" mass="130514">MGQMMREHDWSASPLGAPAGWTLPLRTITGVLLSANQPMFAVWGPEQAMIYNDSYAEILGNHHPGALGRPFFEAWHELVDEVGPIMARAYAGEPTSMNDMMLIMHRRGYPEETYFSFFYAPLRDENGGVGGVLCGCTETTAQVFAERAQIAELDRLQVLFNHSPSFLALLRGPDHVYELVNPSYLQLIGHREAVGRPVRAVLPEIESQGYLALLDQVYRTGVPYSADAAEVYLQRMPGAPPELRMLDLLFQPRRDAAGAITGILVNGSDVTETHAAQESLRISEMRNRQILDSAIDYAIIAVGLDGMVTRWNKGAERMLGWREEEVLGQALDMICTPQDQADGQLQHDMQAALGDAMAPAERWHLRKSGEQFRASSETNALRDEAGQVTGFVRVMRDCTDEHLAARALAASNDQLQRAQSAGGVGVFTVDLERGHITATPQFCRIFGLPPADTLDVDIVESLIFPEDRQLVSTLASRSSGTAAARTQYRIRRGDTGEVRWIARTSEFQCDAQGRPVSMDGVVQDVTERHAAEIQLRNSEEKFRTLAQALPNHVWSAQPDGRIDWLNHQVQVYAGGDRDLAGAGWLSVVHPDDTERALAAWRHALATETLYEVEFRIRRHDGAYRWFLARALPMRDADGVLTHWLGTNTDMEDQRAAREILMSTNAALEQRVEEEARERDRIWNLSQDLLVIVGADGYFRNVNPAWTRILGFRPEEVIGKHIDELVHPPDREVTLRALDQAAHDSVNQFENRYLHRDGSFRWFSWSASHDDNGVVYANGRHITAEKEAAITLARTEEALRHAQKMDAVGQLTGGIAHDFNNLLQGITGSLELLKLRIDAGRFENVDRFVAGAIHSANRAAALTHRLLAFSRRQPLDPKAVKVNPLVASMEDLLRRTLGERIKIELVLAGGLWPTLCDPNQLENAILNLCINARDAMPDGGKLTVETGNAHLDESYAASVRGLTPGQYACICVTDTGTGMSRDVIERAFEPFFTTKPLGQGTGLGLSMIYGFAQQSEGHVRIYSEVGQGTTVKLYLPRFRGVLPGEEDAPAAGEAQLSPDRETVLVVEDEQVVRALIVDVLHELGYRALEAEDGPSGLAILQSRTTVDLLVTDIGLPGLNGRQLADAARLLRPGLKVLFMTGYAENAAFANGFLEHGMEMITKPFAMERLAAKVREIAERK</sequence>
<dbReference type="Pfam" id="PF08447">
    <property type="entry name" value="PAS_3"/>
    <property type="match status" value="3"/>
</dbReference>
<dbReference type="Gene3D" id="2.10.70.100">
    <property type="match status" value="1"/>
</dbReference>
<dbReference type="InterPro" id="IPR003661">
    <property type="entry name" value="HisK_dim/P_dom"/>
</dbReference>
<feature type="domain" description="PAS" evidence="10">
    <location>
        <begin position="283"/>
        <end position="340"/>
    </location>
</feature>
<evidence type="ECO:0000256" key="4">
    <source>
        <dbReference type="ARBA" id="ARBA00022679"/>
    </source>
</evidence>
<feature type="domain" description="PAC" evidence="11">
    <location>
        <begin position="227"/>
        <end position="282"/>
    </location>
</feature>
<protein>
    <recommendedName>
        <fullName evidence="2">histidine kinase</fullName>
        <ecNumber evidence="2">2.7.13.3</ecNumber>
    </recommendedName>
</protein>
<evidence type="ECO:0000313" key="12">
    <source>
        <dbReference type="EMBL" id="SMP51640.1"/>
    </source>
</evidence>
<feature type="domain" description="Response regulatory" evidence="9">
    <location>
        <begin position="1061"/>
        <end position="1176"/>
    </location>
</feature>
<dbReference type="SMART" id="SM00448">
    <property type="entry name" value="REC"/>
    <property type="match status" value="1"/>
</dbReference>
<dbReference type="Pfam" id="PF00512">
    <property type="entry name" value="HisKA"/>
    <property type="match status" value="1"/>
</dbReference>
<feature type="domain" description="PAS" evidence="10">
    <location>
        <begin position="411"/>
        <end position="471"/>
    </location>
</feature>
<dbReference type="InterPro" id="IPR005467">
    <property type="entry name" value="His_kinase_dom"/>
</dbReference>
<feature type="domain" description="PAC" evidence="11">
    <location>
        <begin position="358"/>
        <end position="410"/>
    </location>
</feature>
<dbReference type="CDD" id="cd16919">
    <property type="entry name" value="HATPase_CckA-like"/>
    <property type="match status" value="1"/>
</dbReference>
<dbReference type="InterPro" id="IPR000014">
    <property type="entry name" value="PAS"/>
</dbReference>
<dbReference type="Pfam" id="PF02518">
    <property type="entry name" value="HATPase_c"/>
    <property type="match status" value="1"/>
</dbReference>
<dbReference type="InterPro" id="IPR001610">
    <property type="entry name" value="PAC"/>
</dbReference>
<dbReference type="InterPro" id="IPR013655">
    <property type="entry name" value="PAS_fold_3"/>
</dbReference>
<dbReference type="InterPro" id="IPR003594">
    <property type="entry name" value="HATPase_dom"/>
</dbReference>
<dbReference type="CDD" id="cd00082">
    <property type="entry name" value="HisKA"/>
    <property type="match status" value="1"/>
</dbReference>
<dbReference type="InterPro" id="IPR036097">
    <property type="entry name" value="HisK_dim/P_sf"/>
</dbReference>
<feature type="domain" description="PAC" evidence="11">
    <location>
        <begin position="484"/>
        <end position="537"/>
    </location>
</feature>
<dbReference type="PROSITE" id="PS50113">
    <property type="entry name" value="PAC"/>
    <property type="match status" value="4"/>
</dbReference>
<dbReference type="EC" id="2.7.13.3" evidence="2"/>
<dbReference type="InterPro" id="IPR001789">
    <property type="entry name" value="Sig_transdc_resp-reg_receiver"/>
</dbReference>
<keyword evidence="13" id="KW-1185">Reference proteome</keyword>
<gene>
    <name evidence="12" type="ORF">SAMN06295970_10339</name>
</gene>
<keyword evidence="4" id="KW-0808">Transferase</keyword>
<dbReference type="InterPro" id="IPR013767">
    <property type="entry name" value="PAS_fold"/>
</dbReference>
<dbReference type="InterPro" id="IPR000700">
    <property type="entry name" value="PAS-assoc_C"/>
</dbReference>
<feature type="modified residue" description="4-aspartylphosphate" evidence="6">
    <location>
        <position position="1111"/>
    </location>
</feature>
<accession>A0ABY1PWW9</accession>
<keyword evidence="5" id="KW-0418">Kinase</keyword>
<comment type="catalytic activity">
    <reaction evidence="1">
        <text>ATP + protein L-histidine = ADP + protein N-phospho-L-histidine.</text>
        <dbReference type="EC" id="2.7.13.3"/>
    </reaction>
</comment>
<feature type="domain" description="PAS" evidence="10">
    <location>
        <begin position="538"/>
        <end position="607"/>
    </location>
</feature>
<dbReference type="SMART" id="SM00387">
    <property type="entry name" value="HATPase_c"/>
    <property type="match status" value="1"/>
</dbReference>
<dbReference type="SMART" id="SM00086">
    <property type="entry name" value="PAC"/>
    <property type="match status" value="5"/>
</dbReference>
<dbReference type="Gene3D" id="3.30.565.10">
    <property type="entry name" value="Histidine kinase-like ATPase, C-terminal domain"/>
    <property type="match status" value="1"/>
</dbReference>
<dbReference type="SUPFAM" id="SSF55785">
    <property type="entry name" value="PYP-like sensor domain (PAS domain)"/>
    <property type="match status" value="6"/>
</dbReference>